<dbReference type="Gene3D" id="1.10.10.10">
    <property type="entry name" value="Winged helix-like DNA-binding domain superfamily/Winged helix DNA-binding domain"/>
    <property type="match status" value="1"/>
</dbReference>
<dbReference type="PROSITE" id="PS50110">
    <property type="entry name" value="RESPONSE_REGULATORY"/>
    <property type="match status" value="1"/>
</dbReference>
<dbReference type="PANTHER" id="PTHR48111">
    <property type="entry name" value="REGULATOR OF RPOS"/>
    <property type="match status" value="1"/>
</dbReference>
<dbReference type="SMART" id="SM00448">
    <property type="entry name" value="REC"/>
    <property type="match status" value="1"/>
</dbReference>
<dbReference type="InterPro" id="IPR001789">
    <property type="entry name" value="Sig_transdc_resp-reg_receiver"/>
</dbReference>
<evidence type="ECO:0000259" key="9">
    <source>
        <dbReference type="PROSITE" id="PS51755"/>
    </source>
</evidence>
<keyword evidence="2" id="KW-0902">Two-component regulatory system</keyword>
<dbReference type="PROSITE" id="PS51755">
    <property type="entry name" value="OMPR_PHOB"/>
    <property type="match status" value="1"/>
</dbReference>
<evidence type="ECO:0000256" key="4">
    <source>
        <dbReference type="ARBA" id="ARBA00023125"/>
    </source>
</evidence>
<feature type="domain" description="Response regulatory" evidence="8">
    <location>
        <begin position="2"/>
        <end position="116"/>
    </location>
</feature>
<dbReference type="InterPro" id="IPR011006">
    <property type="entry name" value="CheY-like_superfamily"/>
</dbReference>
<dbReference type="Proteomes" id="UP000789803">
    <property type="component" value="Unassembled WGS sequence"/>
</dbReference>
<keyword evidence="11" id="KW-1185">Reference proteome</keyword>
<evidence type="ECO:0000313" key="11">
    <source>
        <dbReference type="Proteomes" id="UP000789803"/>
    </source>
</evidence>
<evidence type="ECO:0000256" key="7">
    <source>
        <dbReference type="PROSITE-ProRule" id="PRU01091"/>
    </source>
</evidence>
<feature type="modified residue" description="4-aspartylphosphate" evidence="6">
    <location>
        <position position="51"/>
    </location>
</feature>
<evidence type="ECO:0000256" key="3">
    <source>
        <dbReference type="ARBA" id="ARBA00023015"/>
    </source>
</evidence>
<evidence type="ECO:0000256" key="1">
    <source>
        <dbReference type="ARBA" id="ARBA00022553"/>
    </source>
</evidence>
<dbReference type="InterPro" id="IPR036388">
    <property type="entry name" value="WH-like_DNA-bd_sf"/>
</dbReference>
<keyword evidence="1 6" id="KW-0597">Phosphoprotein</keyword>
<feature type="domain" description="OmpR/PhoB-type" evidence="9">
    <location>
        <begin position="124"/>
        <end position="222"/>
    </location>
</feature>
<reference evidence="10 11" key="1">
    <citation type="submission" date="2020-11" db="EMBL/GenBank/DDBJ databases">
        <authorList>
            <person name="Peeters C."/>
        </authorList>
    </citation>
    <scope>NUCLEOTIDE SEQUENCE [LARGE SCALE GENOMIC DNA]</scope>
    <source>
        <strain evidence="10 11">LMG 7974</strain>
    </source>
</reference>
<evidence type="ECO:0000256" key="5">
    <source>
        <dbReference type="ARBA" id="ARBA00023163"/>
    </source>
</evidence>
<dbReference type="InterPro" id="IPR039420">
    <property type="entry name" value="WalR-like"/>
</dbReference>
<keyword evidence="5" id="KW-0804">Transcription</keyword>
<dbReference type="SMART" id="SM00862">
    <property type="entry name" value="Trans_reg_C"/>
    <property type="match status" value="1"/>
</dbReference>
<evidence type="ECO:0000259" key="8">
    <source>
        <dbReference type="PROSITE" id="PS50110"/>
    </source>
</evidence>
<dbReference type="EMBL" id="CAJHOF010000005">
    <property type="protein sequence ID" value="CAD7287817.1"/>
    <property type="molecule type" value="Genomic_DNA"/>
</dbReference>
<evidence type="ECO:0000313" key="10">
    <source>
        <dbReference type="EMBL" id="CAD7287817.1"/>
    </source>
</evidence>
<proteinExistence type="predicted"/>
<keyword evidence="3" id="KW-0805">Transcription regulation</keyword>
<feature type="DNA-binding region" description="OmpR/PhoB-type" evidence="7">
    <location>
        <begin position="124"/>
        <end position="222"/>
    </location>
</feature>
<dbReference type="SUPFAM" id="SSF52172">
    <property type="entry name" value="CheY-like"/>
    <property type="match status" value="1"/>
</dbReference>
<evidence type="ECO:0000256" key="2">
    <source>
        <dbReference type="ARBA" id="ARBA00023012"/>
    </source>
</evidence>
<dbReference type="RefSeq" id="WP_229932518.1">
    <property type="nucleotide sequence ID" value="NZ_CAJHOF010000005.1"/>
</dbReference>
<evidence type="ECO:0000256" key="6">
    <source>
        <dbReference type="PROSITE-ProRule" id="PRU00169"/>
    </source>
</evidence>
<sequence>MKILIIEDEIDLNDIIAKHLKKGGYNVDCAYNGAEGLEYIDVATYDAIVLDVMMPIMDGFSFLSKLRSKNDKTPVLMLTAKSDKQDIVNALDMGADDYLSKPFDIDELKARLRSIIRRSNHKSNNEILAHGLTLNMAQKSVKYDDILIDLTAKEYEILEILMLNQDKIVSKEMIKESIYDFSNESSSNVLEVLVKNIRKKLENAGLSDFIQTRRNQGYVIKA</sequence>
<name>A0ABN7K614_9BACT</name>
<dbReference type="InterPro" id="IPR001867">
    <property type="entry name" value="OmpR/PhoB-type_DNA-bd"/>
</dbReference>
<dbReference type="CDD" id="cd00383">
    <property type="entry name" value="trans_reg_C"/>
    <property type="match status" value="1"/>
</dbReference>
<dbReference type="Gene3D" id="3.40.50.2300">
    <property type="match status" value="1"/>
</dbReference>
<organism evidence="10 11">
    <name type="scientific">Campylobacter majalis</name>
    <dbReference type="NCBI Taxonomy" id="2790656"/>
    <lineage>
        <taxon>Bacteria</taxon>
        <taxon>Pseudomonadati</taxon>
        <taxon>Campylobacterota</taxon>
        <taxon>Epsilonproteobacteria</taxon>
        <taxon>Campylobacterales</taxon>
        <taxon>Campylobacteraceae</taxon>
        <taxon>Campylobacter</taxon>
    </lineage>
</organism>
<dbReference type="Pfam" id="PF00486">
    <property type="entry name" value="Trans_reg_C"/>
    <property type="match status" value="1"/>
</dbReference>
<comment type="caution">
    <text evidence="10">The sequence shown here is derived from an EMBL/GenBank/DDBJ whole genome shotgun (WGS) entry which is preliminary data.</text>
</comment>
<gene>
    <name evidence="10" type="primary">qseB</name>
    <name evidence="10" type="ORF">LMG7974_00705</name>
</gene>
<accession>A0ABN7K614</accession>
<dbReference type="Pfam" id="PF00072">
    <property type="entry name" value="Response_reg"/>
    <property type="match status" value="1"/>
</dbReference>
<dbReference type="PANTHER" id="PTHR48111:SF22">
    <property type="entry name" value="REGULATOR OF RPOS"/>
    <property type="match status" value="1"/>
</dbReference>
<keyword evidence="4 7" id="KW-0238">DNA-binding</keyword>
<protein>
    <submittedName>
        <fullName evidence="10">Transcriptional regulatory protein QseB</fullName>
    </submittedName>
</protein>